<evidence type="ECO:0000313" key="3">
    <source>
        <dbReference type="EMBL" id="MBO8425672.1"/>
    </source>
</evidence>
<organism evidence="3 4">
    <name type="scientific">Candidatus Enterousia avistercoris</name>
    <dbReference type="NCBI Taxonomy" id="2840788"/>
    <lineage>
        <taxon>Bacteria</taxon>
        <taxon>Pseudomonadati</taxon>
        <taxon>Pseudomonadota</taxon>
        <taxon>Alphaproteobacteria</taxon>
        <taxon>Candidatus Enterousia</taxon>
    </lineage>
</organism>
<evidence type="ECO:0000313" key="4">
    <source>
        <dbReference type="Proteomes" id="UP000823630"/>
    </source>
</evidence>
<sequence>MALDYPNNFDVPAFPAGRSIAISRFMAIASAIVLVLVLFMCAILLWAVRSKQIDPFIVSIDKLTGQWTVIAHSHESGPIEYNALEAVQESVLGNFTEKWFTISGNPDENTRMWQTCDRKLDCGDASTRPYGDTTCQMYCLGGEELFSTFIYDIVPGYQERVANGERWVIDKTQIQMENIGDVNANGGTWRISATVQSNINGNMDIIAFAKIARNLENYPQTLGYYVADFNAYKIN</sequence>
<name>A0A9D9DDF6_9PROT</name>
<accession>A0A9D9DDF6</accession>
<feature type="transmembrane region" description="Helical" evidence="1">
    <location>
        <begin position="20"/>
        <end position="48"/>
    </location>
</feature>
<keyword evidence="1" id="KW-0812">Transmembrane</keyword>
<protein>
    <recommendedName>
        <fullName evidence="2">Bacterial virulence protein VirB8 domain-containing protein</fullName>
    </recommendedName>
</protein>
<dbReference type="AlphaFoldDB" id="A0A9D9DDF6"/>
<proteinExistence type="predicted"/>
<dbReference type="GO" id="GO:0016020">
    <property type="term" value="C:membrane"/>
    <property type="evidence" value="ECO:0007669"/>
    <property type="project" value="InterPro"/>
</dbReference>
<dbReference type="EMBL" id="JADINC010000072">
    <property type="protein sequence ID" value="MBO8425672.1"/>
    <property type="molecule type" value="Genomic_DNA"/>
</dbReference>
<dbReference type="InterPro" id="IPR007430">
    <property type="entry name" value="VirB8"/>
</dbReference>
<feature type="domain" description="Bacterial virulence protein VirB8" evidence="2">
    <location>
        <begin position="24"/>
        <end position="107"/>
    </location>
</feature>
<evidence type="ECO:0000259" key="2">
    <source>
        <dbReference type="Pfam" id="PF04335"/>
    </source>
</evidence>
<keyword evidence="1" id="KW-1133">Transmembrane helix</keyword>
<comment type="caution">
    <text evidence="3">The sequence shown here is derived from an EMBL/GenBank/DDBJ whole genome shotgun (WGS) entry which is preliminary data.</text>
</comment>
<keyword evidence="1" id="KW-0472">Membrane</keyword>
<dbReference type="Pfam" id="PF04335">
    <property type="entry name" value="VirB8"/>
    <property type="match status" value="1"/>
</dbReference>
<dbReference type="Proteomes" id="UP000823630">
    <property type="component" value="Unassembled WGS sequence"/>
</dbReference>
<reference evidence="3" key="1">
    <citation type="submission" date="2020-10" db="EMBL/GenBank/DDBJ databases">
        <authorList>
            <person name="Gilroy R."/>
        </authorList>
    </citation>
    <scope>NUCLEOTIDE SEQUENCE</scope>
    <source>
        <strain evidence="3">8207</strain>
    </source>
</reference>
<reference evidence="3" key="2">
    <citation type="journal article" date="2021" name="PeerJ">
        <title>Extensive microbial diversity within the chicken gut microbiome revealed by metagenomics and culture.</title>
        <authorList>
            <person name="Gilroy R."/>
            <person name="Ravi A."/>
            <person name="Getino M."/>
            <person name="Pursley I."/>
            <person name="Horton D.L."/>
            <person name="Alikhan N.F."/>
            <person name="Baker D."/>
            <person name="Gharbi K."/>
            <person name="Hall N."/>
            <person name="Watson M."/>
            <person name="Adriaenssens E.M."/>
            <person name="Foster-Nyarko E."/>
            <person name="Jarju S."/>
            <person name="Secka A."/>
            <person name="Antonio M."/>
            <person name="Oren A."/>
            <person name="Chaudhuri R.R."/>
            <person name="La Ragione R."/>
            <person name="Hildebrand F."/>
            <person name="Pallen M.J."/>
        </authorList>
    </citation>
    <scope>NUCLEOTIDE SEQUENCE</scope>
    <source>
        <strain evidence="3">8207</strain>
    </source>
</reference>
<gene>
    <name evidence="3" type="ORF">IAC69_04315</name>
</gene>
<evidence type="ECO:0000256" key="1">
    <source>
        <dbReference type="SAM" id="Phobius"/>
    </source>
</evidence>